<organism evidence="1">
    <name type="scientific">marine metagenome</name>
    <dbReference type="NCBI Taxonomy" id="408172"/>
    <lineage>
        <taxon>unclassified sequences</taxon>
        <taxon>metagenomes</taxon>
        <taxon>ecological metagenomes</taxon>
    </lineage>
</organism>
<accession>A0A383A6D6</accession>
<reference evidence="1" key="1">
    <citation type="submission" date="2018-05" db="EMBL/GenBank/DDBJ databases">
        <authorList>
            <person name="Lanie J.A."/>
            <person name="Ng W.-L."/>
            <person name="Kazmierczak K.M."/>
            <person name="Andrzejewski T.M."/>
            <person name="Davidsen T.M."/>
            <person name="Wayne K.J."/>
            <person name="Tettelin H."/>
            <person name="Glass J.I."/>
            <person name="Rusch D."/>
            <person name="Podicherti R."/>
            <person name="Tsui H.-C.T."/>
            <person name="Winkler M.E."/>
        </authorList>
    </citation>
    <scope>NUCLEOTIDE SEQUENCE</scope>
</reference>
<name>A0A383A6D6_9ZZZZ</name>
<evidence type="ECO:0000313" key="1">
    <source>
        <dbReference type="EMBL" id="SVE03139.1"/>
    </source>
</evidence>
<sequence>MKKLITFLILAYLSFTINSSATTQEKKIENKNILKIGVLLPLSGQFQDIGESFLKAIQLALYDISDENIKIYPKDSK</sequence>
<dbReference type="AlphaFoldDB" id="A0A383A6D6"/>
<gene>
    <name evidence="1" type="ORF">METZ01_LOCUS455993</name>
</gene>
<dbReference type="EMBL" id="UINC01189447">
    <property type="protein sequence ID" value="SVE03139.1"/>
    <property type="molecule type" value="Genomic_DNA"/>
</dbReference>
<evidence type="ECO:0008006" key="2">
    <source>
        <dbReference type="Google" id="ProtNLM"/>
    </source>
</evidence>
<dbReference type="Gene3D" id="3.40.50.2300">
    <property type="match status" value="1"/>
</dbReference>
<dbReference type="InterPro" id="IPR028082">
    <property type="entry name" value="Peripla_BP_I"/>
</dbReference>
<proteinExistence type="predicted"/>
<feature type="non-terminal residue" evidence="1">
    <location>
        <position position="77"/>
    </location>
</feature>
<protein>
    <recommendedName>
        <fullName evidence="2">Leucine-binding protein domain-containing protein</fullName>
    </recommendedName>
</protein>
<dbReference type="SUPFAM" id="SSF53822">
    <property type="entry name" value="Periplasmic binding protein-like I"/>
    <property type="match status" value="1"/>
</dbReference>